<dbReference type="Proteomes" id="UP000256970">
    <property type="component" value="Unassembled WGS sequence"/>
</dbReference>
<keyword evidence="3" id="KW-1185">Reference proteome</keyword>
<feature type="transmembrane region" description="Helical" evidence="1">
    <location>
        <begin position="237"/>
        <end position="257"/>
    </location>
</feature>
<sequence>MPLPDACVTTPTLANCTNFKYPVTSAAADVKSLCTAMPFMAGCSVAAACNASGAGPTSPTAPGAANVSAQDPAICSPLNHLATICKLDTGMSKMKGCTNFNSMCAEGSKVVQCANVTGITTLPPTRVINEKVRAVCESMPHTGCELCLPSWQKNATWGDCDLLKVYGSVCGEMPDMPECKEWDTMCTADPSLFACATHLAAAGGATPKPMAMDGRSAAAGNATAAAAPAAAARSGSVAAAAQLAFVLVLCVLATVLFV</sequence>
<dbReference type="STRING" id="3088.A0A383VFP9"/>
<reference evidence="2 3" key="1">
    <citation type="submission" date="2016-10" db="EMBL/GenBank/DDBJ databases">
        <authorList>
            <person name="Cai Z."/>
        </authorList>
    </citation>
    <scope>NUCLEOTIDE SEQUENCE [LARGE SCALE GENOMIC DNA]</scope>
</reference>
<gene>
    <name evidence="2" type="ORF">BQ4739_LOCUS4297</name>
</gene>
<proteinExistence type="predicted"/>
<evidence type="ECO:0000256" key="1">
    <source>
        <dbReference type="SAM" id="Phobius"/>
    </source>
</evidence>
<dbReference type="AlphaFoldDB" id="A0A383VFP9"/>
<keyword evidence="1" id="KW-1133">Transmembrane helix</keyword>
<keyword evidence="1" id="KW-0472">Membrane</keyword>
<name>A0A383VFP9_TETOB</name>
<protein>
    <submittedName>
        <fullName evidence="2">Uncharacterized protein</fullName>
    </submittedName>
</protein>
<evidence type="ECO:0000313" key="3">
    <source>
        <dbReference type="Proteomes" id="UP000256970"/>
    </source>
</evidence>
<accession>A0A383VFP9</accession>
<keyword evidence="1" id="KW-0812">Transmembrane</keyword>
<evidence type="ECO:0000313" key="2">
    <source>
        <dbReference type="EMBL" id="SZX63750.1"/>
    </source>
</evidence>
<dbReference type="EMBL" id="FNXT01000341">
    <property type="protein sequence ID" value="SZX63750.1"/>
    <property type="molecule type" value="Genomic_DNA"/>
</dbReference>
<organism evidence="2 3">
    <name type="scientific">Tetradesmus obliquus</name>
    <name type="common">Green alga</name>
    <name type="synonym">Acutodesmus obliquus</name>
    <dbReference type="NCBI Taxonomy" id="3088"/>
    <lineage>
        <taxon>Eukaryota</taxon>
        <taxon>Viridiplantae</taxon>
        <taxon>Chlorophyta</taxon>
        <taxon>core chlorophytes</taxon>
        <taxon>Chlorophyceae</taxon>
        <taxon>CS clade</taxon>
        <taxon>Sphaeropleales</taxon>
        <taxon>Scenedesmaceae</taxon>
        <taxon>Tetradesmus</taxon>
    </lineage>
</organism>